<evidence type="ECO:0000313" key="7">
    <source>
        <dbReference type="EMBL" id="NYF98257.1"/>
    </source>
</evidence>
<evidence type="ECO:0000256" key="4">
    <source>
        <dbReference type="PROSITE-ProRule" id="PRU00473"/>
    </source>
</evidence>
<protein>
    <submittedName>
        <fullName evidence="7">Outer membrane protein OmpA-like peptidoglycan-associated protein</fullName>
    </submittedName>
</protein>
<dbReference type="SUPFAM" id="SSF103088">
    <property type="entry name" value="OmpA-like"/>
    <property type="match status" value="1"/>
</dbReference>
<dbReference type="PRINTS" id="PR01021">
    <property type="entry name" value="OMPADOMAIN"/>
</dbReference>
<dbReference type="AlphaFoldDB" id="A0A852VMF4"/>
<evidence type="ECO:0000256" key="3">
    <source>
        <dbReference type="ARBA" id="ARBA00023237"/>
    </source>
</evidence>
<keyword evidence="3" id="KW-0998">Cell outer membrane</keyword>
<dbReference type="InterPro" id="IPR036737">
    <property type="entry name" value="OmpA-like_sf"/>
</dbReference>
<reference evidence="7 8" key="1">
    <citation type="submission" date="2020-07" db="EMBL/GenBank/DDBJ databases">
        <title>Sequencing the genomes of 1000 actinobacteria strains.</title>
        <authorList>
            <person name="Klenk H.-P."/>
        </authorList>
    </citation>
    <scope>NUCLEOTIDE SEQUENCE [LARGE SCALE GENOMIC DNA]</scope>
    <source>
        <strain evidence="7 8">DSM 26154</strain>
    </source>
</reference>
<dbReference type="EMBL" id="JACCAE010000001">
    <property type="protein sequence ID" value="NYF98257.1"/>
    <property type="molecule type" value="Genomic_DNA"/>
</dbReference>
<keyword evidence="2 4" id="KW-0472">Membrane</keyword>
<feature type="domain" description="OmpA-like" evidence="6">
    <location>
        <begin position="252"/>
        <end position="370"/>
    </location>
</feature>
<proteinExistence type="predicted"/>
<dbReference type="Gene3D" id="3.30.1330.60">
    <property type="entry name" value="OmpA-like domain"/>
    <property type="match status" value="1"/>
</dbReference>
<name>A0A852VMF4_9MICO</name>
<keyword evidence="5" id="KW-0732">Signal</keyword>
<dbReference type="Pfam" id="PF00691">
    <property type="entry name" value="OmpA"/>
    <property type="match status" value="1"/>
</dbReference>
<dbReference type="GO" id="GO:0009279">
    <property type="term" value="C:cell outer membrane"/>
    <property type="evidence" value="ECO:0007669"/>
    <property type="project" value="UniProtKB-SubCell"/>
</dbReference>
<dbReference type="Proteomes" id="UP000554054">
    <property type="component" value="Unassembled WGS sequence"/>
</dbReference>
<comment type="subcellular location">
    <subcellularLocation>
        <location evidence="1">Cell outer membrane</location>
    </subcellularLocation>
</comment>
<dbReference type="InterPro" id="IPR050330">
    <property type="entry name" value="Bact_OuterMem_StrucFunc"/>
</dbReference>
<evidence type="ECO:0000256" key="1">
    <source>
        <dbReference type="ARBA" id="ARBA00004442"/>
    </source>
</evidence>
<accession>A0A852VMF4</accession>
<dbReference type="InterPro" id="IPR006664">
    <property type="entry name" value="OMP_bac"/>
</dbReference>
<dbReference type="PANTHER" id="PTHR30329">
    <property type="entry name" value="STATOR ELEMENT OF FLAGELLAR MOTOR COMPLEX"/>
    <property type="match status" value="1"/>
</dbReference>
<dbReference type="InterPro" id="IPR006665">
    <property type="entry name" value="OmpA-like"/>
</dbReference>
<organism evidence="7 8">
    <name type="scientific">Janibacter cremeus</name>
    <dbReference type="NCBI Taxonomy" id="1285192"/>
    <lineage>
        <taxon>Bacteria</taxon>
        <taxon>Bacillati</taxon>
        <taxon>Actinomycetota</taxon>
        <taxon>Actinomycetes</taxon>
        <taxon>Micrococcales</taxon>
        <taxon>Intrasporangiaceae</taxon>
        <taxon>Janibacter</taxon>
    </lineage>
</organism>
<dbReference type="CDD" id="cd07185">
    <property type="entry name" value="OmpA_C-like"/>
    <property type="match status" value="1"/>
</dbReference>
<evidence type="ECO:0000256" key="2">
    <source>
        <dbReference type="ARBA" id="ARBA00023136"/>
    </source>
</evidence>
<dbReference type="RefSeq" id="WP_185991092.1">
    <property type="nucleotide sequence ID" value="NZ_JACCAE010000001.1"/>
</dbReference>
<dbReference type="PRINTS" id="PR01023">
    <property type="entry name" value="NAFLGMOTY"/>
</dbReference>
<sequence length="370" mass="38553">MSAMNRGERRPGLGPALAGAASVAALVLSGLAVAAPAHAEDELPILGQSMAVSNQDTTETVRDVLITVHGVRRVEDATMVYWSVGFTPDSTGGDKFVLTAAFGNESELSPPRSGTTSMGDVAVVDLPGRKAYTTLYAGDTMYDCICQSLSNAVPDSPEPGTAYATAAALPPIPEDMDTVTLRVAGQLFPDIPVEEGKMTPTVDADEPIVAGMGWPEVDTEAINEVDDPSAFIVPLTTHSVVEDSAISERSEADSRSIDLSADVLFDVDKATLTGRAKKEIKAAAKSVKEADVSGKITVTGHTDSSGAEDYNQDLSERRAQSVAEALEPLLPSEVTIKTAGKGEGDPIATNGTVEGKALNRRVTITLPGAK</sequence>
<feature type="signal peptide" evidence="5">
    <location>
        <begin position="1"/>
        <end position="39"/>
    </location>
</feature>
<dbReference type="PANTHER" id="PTHR30329:SF21">
    <property type="entry name" value="LIPOPROTEIN YIAD-RELATED"/>
    <property type="match status" value="1"/>
</dbReference>
<feature type="chain" id="PRO_5033062072" evidence="5">
    <location>
        <begin position="40"/>
        <end position="370"/>
    </location>
</feature>
<comment type="caution">
    <text evidence="7">The sequence shown here is derived from an EMBL/GenBank/DDBJ whole genome shotgun (WGS) entry which is preliminary data.</text>
</comment>
<keyword evidence="8" id="KW-1185">Reference proteome</keyword>
<evidence type="ECO:0000256" key="5">
    <source>
        <dbReference type="SAM" id="SignalP"/>
    </source>
</evidence>
<evidence type="ECO:0000313" key="8">
    <source>
        <dbReference type="Proteomes" id="UP000554054"/>
    </source>
</evidence>
<gene>
    <name evidence="7" type="ORF">BJY20_001649</name>
</gene>
<dbReference type="PROSITE" id="PS51123">
    <property type="entry name" value="OMPA_2"/>
    <property type="match status" value="1"/>
</dbReference>
<evidence type="ECO:0000259" key="6">
    <source>
        <dbReference type="PROSITE" id="PS51123"/>
    </source>
</evidence>